<comment type="caution">
    <text evidence="6">The sequence shown here is derived from an EMBL/GenBank/DDBJ whole genome shotgun (WGS) entry which is preliminary data.</text>
</comment>
<dbReference type="GO" id="GO:0017057">
    <property type="term" value="F:6-phosphogluconolactonase activity"/>
    <property type="evidence" value="ECO:0007669"/>
    <property type="project" value="TreeGrafter"/>
</dbReference>
<evidence type="ECO:0000259" key="5">
    <source>
        <dbReference type="SMART" id="SM00736"/>
    </source>
</evidence>
<dbReference type="PANTHER" id="PTHR30344:SF1">
    <property type="entry name" value="6-PHOSPHOGLUCONOLACTONASE"/>
    <property type="match status" value="1"/>
</dbReference>
<name>A0A261SFE1_9BORD</name>
<dbReference type="GO" id="GO:0006006">
    <property type="term" value="P:glucose metabolic process"/>
    <property type="evidence" value="ECO:0007669"/>
    <property type="project" value="UniProtKB-KW"/>
</dbReference>
<dbReference type="InterPro" id="IPR053786">
    <property type="entry name" value="LEPRxLL_CS"/>
</dbReference>
<dbReference type="InterPro" id="IPR001680">
    <property type="entry name" value="WD40_rpt"/>
</dbReference>
<dbReference type="InterPro" id="IPR006644">
    <property type="entry name" value="Cadg"/>
</dbReference>
<dbReference type="InterPro" id="IPR015919">
    <property type="entry name" value="Cadherin-like_sf"/>
</dbReference>
<dbReference type="SUPFAM" id="SSF75011">
    <property type="entry name" value="3-carboxy-cis,cis-mucoante lactonizing enzyme"/>
    <property type="match status" value="1"/>
</dbReference>
<dbReference type="InterPro" id="IPR011044">
    <property type="entry name" value="Quino_amine_DH_bsu"/>
</dbReference>
<proteinExistence type="inferred from homology"/>
<dbReference type="SUPFAM" id="SSF63829">
    <property type="entry name" value="Calcium-dependent phosphotriesterase"/>
    <property type="match status" value="1"/>
</dbReference>
<dbReference type="SUPFAM" id="SSF82171">
    <property type="entry name" value="DPP6 N-terminal domain-like"/>
    <property type="match status" value="1"/>
</dbReference>
<feature type="domain" description="PKD/Chitinase" evidence="4">
    <location>
        <begin position="765"/>
        <end position="853"/>
    </location>
</feature>
<accession>A0A261SFE1</accession>
<reference evidence="6 7" key="1">
    <citation type="submission" date="2017-05" db="EMBL/GenBank/DDBJ databases">
        <title>Complete and WGS of Bordetella genogroups.</title>
        <authorList>
            <person name="Spilker T."/>
            <person name="LiPuma J."/>
        </authorList>
    </citation>
    <scope>NUCLEOTIDE SEQUENCE [LARGE SCALE GENOMIC DNA]</scope>
    <source>
        <strain evidence="6 7">AU17610</strain>
    </source>
</reference>
<dbReference type="SMART" id="SM00736">
    <property type="entry name" value="CADG"/>
    <property type="match status" value="4"/>
</dbReference>
<dbReference type="Gene3D" id="2.60.40.10">
    <property type="entry name" value="Immunoglobulins"/>
    <property type="match status" value="4"/>
</dbReference>
<dbReference type="Pfam" id="PF10282">
    <property type="entry name" value="Lactonase"/>
    <property type="match status" value="2"/>
</dbReference>
<evidence type="ECO:0000256" key="1">
    <source>
        <dbReference type="ARBA" id="ARBA00005564"/>
    </source>
</evidence>
<keyword evidence="2" id="KW-0313">Glucose metabolism</keyword>
<dbReference type="Pfam" id="PF05345">
    <property type="entry name" value="He_PIG"/>
    <property type="match status" value="4"/>
</dbReference>
<evidence type="ECO:0000256" key="3">
    <source>
        <dbReference type="SAM" id="MobiDB-lite"/>
    </source>
</evidence>
<dbReference type="Gene3D" id="2.130.10.10">
    <property type="entry name" value="YVTN repeat-like/Quinoprotein amine dehydrogenase"/>
    <property type="match status" value="7"/>
</dbReference>
<dbReference type="GO" id="GO:0005829">
    <property type="term" value="C:cytosol"/>
    <property type="evidence" value="ECO:0007669"/>
    <property type="project" value="TreeGrafter"/>
</dbReference>
<dbReference type="SUPFAM" id="SSF49313">
    <property type="entry name" value="Cadherin-like"/>
    <property type="match status" value="3"/>
</dbReference>
<dbReference type="PANTHER" id="PTHR30344">
    <property type="entry name" value="6-PHOSPHOGLUCONOLACTONASE-RELATED"/>
    <property type="match status" value="1"/>
</dbReference>
<dbReference type="NCBIfam" id="NF012209">
    <property type="entry name" value="LEPR-8K"/>
    <property type="match status" value="1"/>
</dbReference>
<dbReference type="SUPFAM" id="SSF50969">
    <property type="entry name" value="YVTN repeat-like/Quinoprotein amine dehydrogenase"/>
    <property type="match status" value="1"/>
</dbReference>
<feature type="domain" description="Dystroglycan-type cadherin-like" evidence="5">
    <location>
        <begin position="2882"/>
        <end position="2974"/>
    </location>
</feature>
<dbReference type="RefSeq" id="WP_094826895.1">
    <property type="nucleotide sequence ID" value="NZ_NEVL01000003.1"/>
</dbReference>
<feature type="domain" description="PKD/Chitinase" evidence="4">
    <location>
        <begin position="2883"/>
        <end position="2970"/>
    </location>
</feature>
<dbReference type="InterPro" id="IPR019405">
    <property type="entry name" value="Lactonase_7-beta_prop"/>
</dbReference>
<feature type="domain" description="Dystroglycan-type cadherin-like" evidence="5">
    <location>
        <begin position="661"/>
        <end position="759"/>
    </location>
</feature>
<evidence type="ECO:0000313" key="7">
    <source>
        <dbReference type="Proteomes" id="UP000217005"/>
    </source>
</evidence>
<dbReference type="OrthoDB" id="8622301at2"/>
<dbReference type="InterPro" id="IPR050282">
    <property type="entry name" value="Cycloisomerase_2"/>
</dbReference>
<keyword evidence="2" id="KW-0119">Carbohydrate metabolism</keyword>
<dbReference type="SMART" id="SM00089">
    <property type="entry name" value="PKD"/>
    <property type="match status" value="2"/>
</dbReference>
<dbReference type="SMART" id="SM00320">
    <property type="entry name" value="WD40"/>
    <property type="match status" value="9"/>
</dbReference>
<protein>
    <submittedName>
        <fullName evidence="6">Uncharacterized protein</fullName>
    </submittedName>
</protein>
<dbReference type="InterPro" id="IPR013783">
    <property type="entry name" value="Ig-like_fold"/>
</dbReference>
<evidence type="ECO:0000256" key="2">
    <source>
        <dbReference type="ARBA" id="ARBA00022526"/>
    </source>
</evidence>
<feature type="region of interest" description="Disordered" evidence="3">
    <location>
        <begin position="3339"/>
        <end position="3362"/>
    </location>
</feature>
<organism evidence="6 7">
    <name type="scientific">Bordetella genomosp. 1</name>
    <dbReference type="NCBI Taxonomy" id="1395607"/>
    <lineage>
        <taxon>Bacteria</taxon>
        <taxon>Pseudomonadati</taxon>
        <taxon>Pseudomonadota</taxon>
        <taxon>Betaproteobacteria</taxon>
        <taxon>Burkholderiales</taxon>
        <taxon>Alcaligenaceae</taxon>
        <taxon>Bordetella</taxon>
    </lineage>
</organism>
<dbReference type="GO" id="GO:0016020">
    <property type="term" value="C:membrane"/>
    <property type="evidence" value="ECO:0007669"/>
    <property type="project" value="InterPro"/>
</dbReference>
<gene>
    <name evidence="6" type="ORF">CEG14_13715</name>
</gene>
<evidence type="ECO:0000259" key="4">
    <source>
        <dbReference type="SMART" id="SM00089"/>
    </source>
</evidence>
<feature type="domain" description="Dystroglycan-type cadherin-like" evidence="5">
    <location>
        <begin position="2975"/>
        <end position="3069"/>
    </location>
</feature>
<dbReference type="InterPro" id="IPR022409">
    <property type="entry name" value="PKD/Chitinase_dom"/>
</dbReference>
<sequence>MTARRSPSLRRQALALEPRFLLDAAIAATAATVVDATDSKPGASAEGAAAHVDISESSTTHQVDLFSGVAVATDNGGEALDKLVVTVDRSGANQALVIDGTEISLTAGNGITQDNNYVYSVQVGGDGTTTITLTLASSDTASGPAGAAALIDGMAYRSLDNSVESGKVTVTLKSLSDLGGDTTELGISATVDVNNSINVAPVLSDGGHLDPRESLSLGDLGNATEVVYSADGKFAYAAGNDGIQVYSVDSAGALTAVQTFKHADLNTVSHMLISADGKSIYTVSSNNDSYVVQLNVAADGTLSYAASVTSSNGTINGGMALTDDGKYLYVGTQYNGVVIYERDAATGDLNLIGRLNGSSGRSGMIATSGDYLYMLEIGMPHTLFVYERGADGQLNQIDTISVADVGSGYSAVDYALTTSADGKTLYIGNPVKGAIHVYQVDGGALNLIGSETQAGVRGIALSPDGNTLYAASSDGSVSVYTVAANGALALAGKIAGSGNGADMAVSADGHSILVAGGGVVRYSGVQTLDRAGELAFADGVNFSDSNFDALNGGAGNYNGASITIQASVADGSFGFAAGDGLSLSGNDIVLDGAVIGSFVRAGDTLTITFSADTSKAVANQVLHQVTYRNANASRDALILLAIRGGDGALDSNTIEVALQANSAPQLDDTGYGLDGGQTETDYSVTLPAGLFKDVDGDALTWTVSGLPAGLSFDPATRTISGTVDATGTYSVKVTVTDIHGGTASTTLSLVMDQIDNRAPTVNPAAPAALDAATAGQTYTVKLDPALFSDADSRYGDTLTWRVDDLPTGLSFDAATLTITGTASALGSFQIRITATDASGATATHTATLRVISQAEAGNTAPTVGADADKLVYGSDGTLSGYNYYVNSITTSADGSLVIIAGSTGVSAVGGASSQGDNFLSIYQRDSKTGELKLLQTWRQGTADDGNAANGIEVDGLGGITSVTLSKDGKFVYVAGYGAEGSASKYAVSIFSVNADGTLASVGKTAYVDQKIVEIALSSDGEQLIVLSTNTLYSYTVGDDGTLVQKQALVPLFDKGFNSVTRDLDIDANGTVYAMSNGRMAIYTYDSATNMLTFRGLLQNSGGVVFHEYAADGTFVKSTTIASSGAFSTAYALAASGDGNFYITTYSNFAVMAFHYDAATNSVTFTQQLSFANPNYPTSVETSADGSTLYVGFGFSGTLNAYRIGDDGQLTLVQNIATGVNRVYRILATETGELYVGNFVNGGGTGLGLASPTGEVRGSYLEGATIRPADGFTLADTELDARNGGNGNYQDATITVARAGGANGDDSFGFADGNGVTLVDGKIYLNGSAIASVDDSGNALSIVFTGETSSAVATAVLRQITYTNRNGAPGDSIKLSLAVKDEYTATTLTLALAVTEVNDAPTAIATPRDGAHSPGDAATDLFDDVEISPVEAGQTISAITLTVGGLRDGASESLLIDGEQVALVAGSGTTAGGYGYVITVSGSTATVTLTHGTGMNGAAASALVDGLGYANSNPDATAGERTITLSAIRDSGGTANGGDDTATPDLTARITVQAEAPTLGADTGSLTFEEIINAIADDGFTNLYEGIQGVAVSGDYVYVVRTASVWDSSTISDVEVSSLYVLQRGADGKLTLVESFESKNVAALGGAAGVQVSADGNSVFVVGNNGVVVFDREAGGALALAGTLGAELIAEHGLIRDVQSGPNGTLYVTAGDSLLVYSRGQDGSLSVAQTLTDAGTTGMQLDGAGPISLSPDGRFVFVGTSGGATLASVFRVEADGSLSFLMAAQGESPAADPMYFTQSLTLSPDGTTLYAIDNDGSDYRLYTLTIGADGTLTAQADTVLDGEANALVVSQDGALLIVVGPDQISLYTRGADGVPTAAGTLTSLGGKDIGELRGATLSADSKQLYLSGTVDWNDGLLVLNLSPASSTYTEGGDAVALLPGGNLSDPQLDALDNGSGDYQGASIVVERDGGANADDTYTLVAGDGYTLDTANGRILLDGTAIASFTQAGGKLTVVFTATVSQAEAQQVLRRIAYENGSSDPTRDGSRARFAVTLNDGDGHSATMNADVDLIGVNDPPVIDTTPLAPTYPAEGEPVKLFDGTTIDTVEAGQNVWQVIVTVTPAGSQDILGADGGRIPLGSATSGVQRTATGLEYSVQIANGVTTVVLYLNNSPERAAQVIDSLTYSHTGDSGSGSVSIGVNVRENADSNALSAHTGTAVVTLAGASAANTAPVLGGGTTAGYTEQADPTAIAPGATVADAQMDGFNNGLGNYNGSTLTVALGAGASAADSLGFADGNGLTRVGDQLLKDGKPIGRFSVADGTLTIQFTDEAGAIPTQADVQNALRQVTYANGSDVPAERVAVRVTLSDQRGLESAAMAFDIDITAVNDLPVVEADPVLSLGELAAVQHLTDLAGMSALTASAASADGLTVYVADGNGAIALFSRDAGSGELTLVRVLSGTSGLDGVKALQLSADGTSLYALHENGNAIVWFSVDGDGGLTRAGAISSDYAVDGGNLFDMRDIALSADGKNLYLTNAYNVVILARDGGSGALSYVGAIEGGMWSAPYLWAPTEVVTRGDLVFVVTNTSSGSSLIVYQRDADGALTLLGNASNNGTDAAGQPVSLDGLEQLAVSADGRTIFVANGAQIDAFALDPATGALTHKGVFASNLAITDLALTADGRALFATLADGSVNYYATANGALVGSHGGMPGAGQVVLLPDGGLVVIGDGVDVLTAPPGTAPVAVIGGDPVAVAPAVKLSDAELDAAAAGAGNYQGASVTFTGNAGDSFSFLVGDGYTLGSDGITILLDGTAIATLVQTDGAATLAFTGAVTTAQANALVHRVGYSAGGDTAGTRSVSVRMNDGADESAAHLIEVIAAEPNHAPEVGAADYTPAPVAQGRPYEVVLPDTLFSDPDGDTLTWQVSGLPPGLSFDAATRTISGTTTAALADYPVQVKVSDPSGATATRTLTLEVAEAPNTEPVDSGISLAPGQPEVGAPYRYTIPAGLFTDADGDTLTWTVTGLPEGLSFDAATRTISGVATEAGQYVLTIAASDPAGAQVSRSLGLDVVVAASPPAPQPAGDAPPPLPQVQAWNVPDDTARDPAEDPALAASVARPIDAPATDAAGMGGAIAPFGTPAGGSAVLLDGLLRSSLERDDRWTRGLNGVETADGKPTRLVALASPDAPELAGPGRPVTAAWHYDRDNNRQVVTLPAGLVRSSSAIAALELRMADGGALPAGVRLDAARGLITAPGLNGGQPLSLQLLVRTVDGQRLAVPILITGERQAAAAPAAPHAAHAAAHAAAHEGDLAAASKLALSVQLRQSAAQDILAQAQQLLAALGEDPAPALPAAVNEPHAGHRQASSLSVQS</sequence>
<dbReference type="InterPro" id="IPR015943">
    <property type="entry name" value="WD40/YVTN_repeat-like_dom_sf"/>
</dbReference>
<dbReference type="Proteomes" id="UP000217005">
    <property type="component" value="Unassembled WGS sequence"/>
</dbReference>
<feature type="domain" description="Dystroglycan-type cadherin-like" evidence="5">
    <location>
        <begin position="760"/>
        <end position="861"/>
    </location>
</feature>
<dbReference type="EMBL" id="NEVL01000003">
    <property type="protein sequence ID" value="OZI36086.1"/>
    <property type="molecule type" value="Genomic_DNA"/>
</dbReference>
<evidence type="ECO:0000313" key="6">
    <source>
        <dbReference type="EMBL" id="OZI36086.1"/>
    </source>
</evidence>
<dbReference type="GO" id="GO:0005509">
    <property type="term" value="F:calcium ion binding"/>
    <property type="evidence" value="ECO:0007669"/>
    <property type="project" value="InterPro"/>
</dbReference>
<comment type="similarity">
    <text evidence="1">Belongs to the cycloisomerase 2 family.</text>
</comment>